<keyword evidence="4" id="KW-1185">Reference proteome</keyword>
<gene>
    <name evidence="3" type="ORF">GQ607_006026</name>
</gene>
<feature type="transmembrane region" description="Helical" evidence="2">
    <location>
        <begin position="137"/>
        <end position="163"/>
    </location>
</feature>
<feature type="transmembrane region" description="Helical" evidence="2">
    <location>
        <begin position="226"/>
        <end position="247"/>
    </location>
</feature>
<dbReference type="PANTHER" id="PTHR42024">
    <property type="entry name" value="AMINO ACID PERMEASE_ SLC12A DOMAIN-CONTAINING PROTEIN"/>
    <property type="match status" value="1"/>
</dbReference>
<evidence type="ECO:0000256" key="2">
    <source>
        <dbReference type="SAM" id="Phobius"/>
    </source>
</evidence>
<dbReference type="PANTHER" id="PTHR42024:SF1">
    <property type="entry name" value="AMINO ACID PERMEASE_ SLC12A DOMAIN-CONTAINING PROTEIN"/>
    <property type="match status" value="1"/>
</dbReference>
<feature type="transmembrane region" description="Helical" evidence="2">
    <location>
        <begin position="183"/>
        <end position="205"/>
    </location>
</feature>
<evidence type="ECO:0000256" key="1">
    <source>
        <dbReference type="SAM" id="MobiDB-lite"/>
    </source>
</evidence>
<reference evidence="3 4" key="1">
    <citation type="submission" date="2019-12" db="EMBL/GenBank/DDBJ databases">
        <title>A genome sequence resource for the geographically widespread anthracnose pathogen Colletotrichum asianum.</title>
        <authorList>
            <person name="Meng Y."/>
        </authorList>
    </citation>
    <scope>NUCLEOTIDE SEQUENCE [LARGE SCALE GENOMIC DNA]</scope>
    <source>
        <strain evidence="3 4">ICMP 18580</strain>
    </source>
</reference>
<accession>A0A8H3WD99</accession>
<sequence>MSPPSDNEKRAVGADSSKDVNKPDLVLDEKKARSLHNLNTANSPIHPAPILPTHRKTRPSHDFDRRYDGPFGRPSLAMTRRSSLSPTRSPRPSGVSIRSPRPSTTHPASPVDEGAPSRPTFQPTPPPLNYTLRTRKLAIFLFWTLILFDSIAMPIALYFGLWYGVGPGTNTPTEKKEKLTPNAVFSIVTAAVGGASIVEYFLRFWRLWRKGSTCRVIGAHRWYLDWFHWNFSFAWIIIMIELIVGTVPEHPPIRLLSMPVTTMLFVFGTELLLVDTMRYFHVPAPCRISSIPKAAQLRPGIYSLIEDICAVDGSGGTEFRVALDRRYEASHVFRAMLRRLGVFWAVGAEACAVLCTVLIFTLDGDVAYTIGWSLPFVWAGIWTGATFCTFGEPYEEHEVCPAAGSCVNMQSGPDGWAQKANWVILKGNSCVRFYNEYNCPGSAKTWEPTCQSVDWSSYILQDWQNGVIKSYTVWKQ</sequence>
<dbReference type="AlphaFoldDB" id="A0A8H3WD99"/>
<feature type="transmembrane region" description="Helical" evidence="2">
    <location>
        <begin position="253"/>
        <end position="274"/>
    </location>
</feature>
<dbReference type="Proteomes" id="UP000434172">
    <property type="component" value="Unassembled WGS sequence"/>
</dbReference>
<dbReference type="OrthoDB" id="4838853at2759"/>
<keyword evidence="2" id="KW-1133">Transmembrane helix</keyword>
<name>A0A8H3WD99_9PEZI</name>
<keyword evidence="2" id="KW-0812">Transmembrane</keyword>
<feature type="transmembrane region" description="Helical" evidence="2">
    <location>
        <begin position="340"/>
        <end position="360"/>
    </location>
</feature>
<organism evidence="3 4">
    <name type="scientific">Colletotrichum asianum</name>
    <dbReference type="NCBI Taxonomy" id="702518"/>
    <lineage>
        <taxon>Eukaryota</taxon>
        <taxon>Fungi</taxon>
        <taxon>Dikarya</taxon>
        <taxon>Ascomycota</taxon>
        <taxon>Pezizomycotina</taxon>
        <taxon>Sordariomycetes</taxon>
        <taxon>Hypocreomycetidae</taxon>
        <taxon>Glomerellales</taxon>
        <taxon>Glomerellaceae</taxon>
        <taxon>Colletotrichum</taxon>
        <taxon>Colletotrichum gloeosporioides species complex</taxon>
    </lineage>
</organism>
<feature type="compositionally biased region" description="Basic and acidic residues" evidence="1">
    <location>
        <begin position="1"/>
        <end position="32"/>
    </location>
</feature>
<feature type="compositionally biased region" description="Low complexity" evidence="1">
    <location>
        <begin position="79"/>
        <end position="93"/>
    </location>
</feature>
<proteinExistence type="predicted"/>
<feature type="region of interest" description="Disordered" evidence="1">
    <location>
        <begin position="1"/>
        <end position="126"/>
    </location>
</feature>
<feature type="transmembrane region" description="Helical" evidence="2">
    <location>
        <begin position="366"/>
        <end position="388"/>
    </location>
</feature>
<dbReference type="EMBL" id="WOWK01000028">
    <property type="protein sequence ID" value="KAF0326686.1"/>
    <property type="molecule type" value="Genomic_DNA"/>
</dbReference>
<keyword evidence="2" id="KW-0472">Membrane</keyword>
<comment type="caution">
    <text evidence="3">The sequence shown here is derived from an EMBL/GenBank/DDBJ whole genome shotgun (WGS) entry which is preliminary data.</text>
</comment>
<evidence type="ECO:0000313" key="4">
    <source>
        <dbReference type="Proteomes" id="UP000434172"/>
    </source>
</evidence>
<protein>
    <submittedName>
        <fullName evidence="3">Uncharacterized protein</fullName>
    </submittedName>
</protein>
<feature type="compositionally biased region" description="Basic and acidic residues" evidence="1">
    <location>
        <begin position="59"/>
        <end position="68"/>
    </location>
</feature>
<evidence type="ECO:0000313" key="3">
    <source>
        <dbReference type="EMBL" id="KAF0326686.1"/>
    </source>
</evidence>